<dbReference type="EMBL" id="CM002869">
    <property type="protein sequence ID" value="KFK44162.1"/>
    <property type="molecule type" value="Genomic_DNA"/>
</dbReference>
<evidence type="ECO:0000313" key="10">
    <source>
        <dbReference type="Proteomes" id="UP000029120"/>
    </source>
</evidence>
<dbReference type="InterPro" id="IPR025110">
    <property type="entry name" value="AMP-bd_C"/>
</dbReference>
<comment type="similarity">
    <text evidence="2">Belongs to the ATP-dependent AMP-binding enzyme family.</text>
</comment>
<sequence>MMDSYLIDPRSGFCKSNSTFYSKRKQLPLPANSSLDVTTFISSQPHRGTTAFIDAATGQRISFSDLWKAVDRVADCLYNEIGLRRGDVVLILSPNSISVPIVCLAVMSLGAVVTTANTLNTAGEISKQIGDSNPKLAFTTVQLANKLPESISVVFTDERVETTRGVRVVGILSEMMKKEPSRERVRDRVDQDDTAMLLYSSGTTGASKGVITSHGNLTAHVAKFVSDDSIRGEIFLCTVPMFHSYGLLSFAMTTVACGSKVVILQRFGLNDMMEAIEKYRATILALAPPVVVAMINGADEIKAKYDLSSLRTVRCGGAPLSKEVTEGFLEKYPTVDILQGYALTESNGAGAATESVEESRRYGAVGLLTSGLKARIVDPDTGRVMGVNQMGELWLRGPTIAKGYFRNEEATNETINLEGWLKTGDLCYIDDDGFLFVVDRLKELIKYKGYQVPPAELEALLITHPDILDAAVIPFPDKEAGQCPMAYVARKPESKLSENQVIDFISKQVAPYKKIRKVAFINSIPKTASGKTLRKDLIKLATSKL</sequence>
<feature type="domain" description="AMP-dependent synthetase/ligase" evidence="7">
    <location>
        <begin position="46"/>
        <end position="405"/>
    </location>
</feature>
<dbReference type="GO" id="GO:0016405">
    <property type="term" value="F:CoA-ligase activity"/>
    <property type="evidence" value="ECO:0007669"/>
    <property type="project" value="EnsemblPlants"/>
</dbReference>
<evidence type="ECO:0000256" key="5">
    <source>
        <dbReference type="ARBA" id="ARBA00022840"/>
    </source>
</evidence>
<organism evidence="9 10">
    <name type="scientific">Arabis alpina</name>
    <name type="common">Alpine rock-cress</name>
    <dbReference type="NCBI Taxonomy" id="50452"/>
    <lineage>
        <taxon>Eukaryota</taxon>
        <taxon>Viridiplantae</taxon>
        <taxon>Streptophyta</taxon>
        <taxon>Embryophyta</taxon>
        <taxon>Tracheophyta</taxon>
        <taxon>Spermatophyta</taxon>
        <taxon>Magnoliopsida</taxon>
        <taxon>eudicotyledons</taxon>
        <taxon>Gunneridae</taxon>
        <taxon>Pentapetalae</taxon>
        <taxon>rosids</taxon>
        <taxon>malvids</taxon>
        <taxon>Brassicales</taxon>
        <taxon>Brassicaceae</taxon>
        <taxon>Arabideae</taxon>
        <taxon>Arabis</taxon>
    </lineage>
</organism>
<keyword evidence="10" id="KW-1185">Reference proteome</keyword>
<proteinExistence type="inferred from homology"/>
<keyword evidence="5" id="KW-0067">ATP-binding</keyword>
<dbReference type="Gramene" id="KFK44162">
    <property type="protein sequence ID" value="KFK44162"/>
    <property type="gene ID" value="AALP_AA1G222900"/>
</dbReference>
<evidence type="ECO:0000256" key="2">
    <source>
        <dbReference type="ARBA" id="ARBA00006432"/>
    </source>
</evidence>
<dbReference type="Pfam" id="PF13193">
    <property type="entry name" value="AMP-binding_C"/>
    <property type="match status" value="1"/>
</dbReference>
<dbReference type="OrthoDB" id="10253869at2759"/>
<dbReference type="OMA" id="HAYGQIY"/>
<name>A0A087HPW0_ARAAL</name>
<accession>A0A087HPW0</accession>
<evidence type="ECO:0000256" key="6">
    <source>
        <dbReference type="ARBA" id="ARBA00022842"/>
    </source>
</evidence>
<dbReference type="Gene3D" id="3.30.300.30">
    <property type="match status" value="1"/>
</dbReference>
<comment type="cofactor">
    <cofactor evidence="1">
        <name>Mg(2+)</name>
        <dbReference type="ChEBI" id="CHEBI:18420"/>
    </cofactor>
</comment>
<dbReference type="eggNOG" id="KOG1176">
    <property type="taxonomic scope" value="Eukaryota"/>
</dbReference>
<dbReference type="FunFam" id="3.40.50.12780:FF:000003">
    <property type="entry name" value="Long-chain-fatty-acid--CoA ligase FadD"/>
    <property type="match status" value="1"/>
</dbReference>
<reference evidence="10" key="1">
    <citation type="journal article" date="2015" name="Nat. Plants">
        <title>Genome expansion of Arabis alpina linked with retrotransposition and reduced symmetric DNA methylation.</title>
        <authorList>
            <person name="Willing E.M."/>
            <person name="Rawat V."/>
            <person name="Mandakova T."/>
            <person name="Maumus F."/>
            <person name="James G.V."/>
            <person name="Nordstroem K.J."/>
            <person name="Becker C."/>
            <person name="Warthmann N."/>
            <person name="Chica C."/>
            <person name="Szarzynska B."/>
            <person name="Zytnicki M."/>
            <person name="Albani M.C."/>
            <person name="Kiefer C."/>
            <person name="Bergonzi S."/>
            <person name="Castaings L."/>
            <person name="Mateos J.L."/>
            <person name="Berns M.C."/>
            <person name="Bujdoso N."/>
            <person name="Piofczyk T."/>
            <person name="de Lorenzo L."/>
            <person name="Barrero-Sicilia C."/>
            <person name="Mateos I."/>
            <person name="Piednoel M."/>
            <person name="Hagmann J."/>
            <person name="Chen-Min-Tao R."/>
            <person name="Iglesias-Fernandez R."/>
            <person name="Schuster S.C."/>
            <person name="Alonso-Blanco C."/>
            <person name="Roudier F."/>
            <person name="Carbonero P."/>
            <person name="Paz-Ares J."/>
            <person name="Davis S.J."/>
            <person name="Pecinka A."/>
            <person name="Quesneville H."/>
            <person name="Colot V."/>
            <person name="Lysak M.A."/>
            <person name="Weigel D."/>
            <person name="Coupland G."/>
            <person name="Schneeberger K."/>
        </authorList>
    </citation>
    <scope>NUCLEOTIDE SEQUENCE [LARGE SCALE GENOMIC DNA]</scope>
    <source>
        <strain evidence="10">cv. Pajares</strain>
    </source>
</reference>
<evidence type="ECO:0000259" key="8">
    <source>
        <dbReference type="Pfam" id="PF13193"/>
    </source>
</evidence>
<evidence type="ECO:0000259" key="7">
    <source>
        <dbReference type="Pfam" id="PF00501"/>
    </source>
</evidence>
<dbReference type="InterPro" id="IPR042099">
    <property type="entry name" value="ANL_N_sf"/>
</dbReference>
<evidence type="ECO:0000256" key="4">
    <source>
        <dbReference type="ARBA" id="ARBA00022741"/>
    </source>
</evidence>
<feature type="domain" description="AMP-binding enzyme C-terminal" evidence="8">
    <location>
        <begin position="456"/>
        <end position="531"/>
    </location>
</feature>
<evidence type="ECO:0000256" key="1">
    <source>
        <dbReference type="ARBA" id="ARBA00001946"/>
    </source>
</evidence>
<dbReference type="SUPFAM" id="SSF56801">
    <property type="entry name" value="Acetyl-CoA synthetase-like"/>
    <property type="match status" value="1"/>
</dbReference>
<keyword evidence="3" id="KW-0436">Ligase</keyword>
<dbReference type="Pfam" id="PF00501">
    <property type="entry name" value="AMP-binding"/>
    <property type="match status" value="1"/>
</dbReference>
<keyword evidence="4" id="KW-0547">Nucleotide-binding</keyword>
<dbReference type="InterPro" id="IPR045851">
    <property type="entry name" value="AMP-bd_C_sf"/>
</dbReference>
<dbReference type="InterPro" id="IPR000873">
    <property type="entry name" value="AMP-dep_synth/lig_dom"/>
</dbReference>
<dbReference type="PROSITE" id="PS00455">
    <property type="entry name" value="AMP_BINDING"/>
    <property type="match status" value="1"/>
</dbReference>
<dbReference type="AlphaFoldDB" id="A0A087HPW0"/>
<dbReference type="GO" id="GO:0005777">
    <property type="term" value="C:peroxisome"/>
    <property type="evidence" value="ECO:0007669"/>
    <property type="project" value="TreeGrafter"/>
</dbReference>
<evidence type="ECO:0000256" key="3">
    <source>
        <dbReference type="ARBA" id="ARBA00022598"/>
    </source>
</evidence>
<dbReference type="InterPro" id="IPR020845">
    <property type="entry name" value="AMP-binding_CS"/>
</dbReference>
<dbReference type="FunFam" id="3.30.300.30:FF:000007">
    <property type="entry name" value="4-coumarate--CoA ligase 2"/>
    <property type="match status" value="1"/>
</dbReference>
<dbReference type="PANTHER" id="PTHR24096">
    <property type="entry name" value="LONG-CHAIN-FATTY-ACID--COA LIGASE"/>
    <property type="match status" value="1"/>
</dbReference>
<protein>
    <submittedName>
        <fullName evidence="9">Uncharacterized protein</fullName>
    </submittedName>
</protein>
<dbReference type="Proteomes" id="UP000029120">
    <property type="component" value="Chromosome 1"/>
</dbReference>
<dbReference type="GO" id="GO:0005524">
    <property type="term" value="F:ATP binding"/>
    <property type="evidence" value="ECO:0007669"/>
    <property type="project" value="UniProtKB-KW"/>
</dbReference>
<dbReference type="Gene3D" id="3.40.50.12780">
    <property type="entry name" value="N-terminal domain of ligase-like"/>
    <property type="match status" value="1"/>
</dbReference>
<gene>
    <name evidence="9" type="ordered locus">AALP_Aa1g222900</name>
</gene>
<evidence type="ECO:0000313" key="9">
    <source>
        <dbReference type="EMBL" id="KFK44162.1"/>
    </source>
</evidence>
<dbReference type="PANTHER" id="PTHR24096:SF339">
    <property type="entry name" value="4-COUMARATE--COA LIGASE-LIKE 3-RELATED"/>
    <property type="match status" value="1"/>
</dbReference>
<keyword evidence="6" id="KW-0460">Magnesium</keyword>
<dbReference type="CDD" id="cd05904">
    <property type="entry name" value="4CL"/>
    <property type="match status" value="1"/>
</dbReference>